<feature type="domain" description="K Homology" evidence="7">
    <location>
        <begin position="858"/>
        <end position="937"/>
    </location>
</feature>
<dbReference type="InterPro" id="IPR004087">
    <property type="entry name" value="KH_dom"/>
</dbReference>
<keyword evidence="2" id="KW-0963">Cytoplasm</keyword>
<dbReference type="InterPro" id="IPR057778">
    <property type="entry name" value="KH_Vigilin_N"/>
</dbReference>
<dbReference type="CDD" id="cd00105">
    <property type="entry name" value="KH-I"/>
    <property type="match status" value="1"/>
</dbReference>
<reference evidence="8 9" key="1">
    <citation type="submission" date="2016-02" db="EMBL/GenBank/DDBJ databases">
        <title>Comparative genomic and transcriptomic foundation for Pichia pastoris.</title>
        <authorList>
            <person name="Love K.R."/>
            <person name="Shah K.A."/>
            <person name="Whittaker C.A."/>
            <person name="Wu J."/>
            <person name="Bartlett M.C."/>
            <person name="Ma D."/>
            <person name="Leeson R.L."/>
            <person name="Priest M."/>
            <person name="Young S.K."/>
            <person name="Love J.C."/>
        </authorList>
    </citation>
    <scope>NUCLEOTIDE SEQUENCE [LARGE SCALE GENOMIC DNA]</scope>
    <source>
        <strain evidence="8 9">ATCC 28485</strain>
    </source>
</reference>
<dbReference type="EMBL" id="CP014584">
    <property type="protein sequence ID" value="ANZ74476.1"/>
    <property type="molecule type" value="Genomic_DNA"/>
</dbReference>
<sequence length="1009" mass="111613">MSTPAELLSTKTFPNVESGTTEESLSPSTTTPSSGDSSFINEKLFPSIKTASTSPSSNGPRPVWVNETPASSNLPKKSNPVLRSQNVQDTFTIDNDQQSFQLSKADMQKAVGDLKNKLNVRIESTISVRTGARTFLISGLPENVKQARREILRKLCKPVDIEFKIPSKARSAVIGPQGKTLKPILDATSAKIDIEKDDNTSEKSEEPVSDEDDIFGPLVTVKVQGDVESCELAKSLIFDIVNKHTLNTSVRIPLAKALRPLVAPVISQLELPSTVEVLVPEVNQGLSNIIVSGPTLDVIKARNALREVIETVESSVVSESKAVPKVLHQYLDADKIFEETGVSVSIPSADDPSAEVVFFGDASNIPGAVALAKSQTKNYSSYSLDISKAHGGNFQHAQRLAAYFRFTSLFDRLAHTNGVLITSPFFNELVSNDSKSLNVTFSGKASEPEKLQQVKKEIINKVNSIPPSSVRAIDDINAFFFDRIDQKAAKEENVTLIPLGKLAGVSNLLVLVANTSDDEDFLPSQAEIDARLDKVEESLAKWRQLSAHLEERVVEVPENEQKLISTKTLNHLTEKFDNTIIINLNRDADGYSADKLVIVGKKEDVDEAITEIQKFIEELKDYENACKYTTEIMFPVKLLSLLIGQKGHHLDSLREEFDVQVSVESGKDRDHQDEQQEVPVKLIGLKANCDACIKKISALQKEWADRKTSKITVEKKYLGSIIGRNGTYVKRFREKYNVQLRVDDGEAEYSDIILVGPSKGVAKALGEIKEFVDYERQNGVTDSITIPKKALSSVIGRSGQTIREISEETGVKITRHGDDEEASDETNKSGEKFYLVGTKKGIKDARLRIEEIVKRVENRVKKTVSVERKYHKDLIGPHGSTLREIIRKAGANVDESQRVWKSYLQVPSVDSESTEIVSSGEKAIVEKVISQVKELVSRLENNITEKITVPRNRHMRLIGYGGSVKNELMEEFKVTINIPKKGSDSEVITISGAPEDIEKVKVRIEELTK</sequence>
<dbReference type="InterPro" id="IPR054548">
    <property type="entry name" value="SCP160-like_KH"/>
</dbReference>
<feature type="compositionally biased region" description="Low complexity" evidence="6">
    <location>
        <begin position="18"/>
        <end position="38"/>
    </location>
</feature>
<dbReference type="SUPFAM" id="SSF54791">
    <property type="entry name" value="Eukaryotic type KH-domain (KH-domain type I)"/>
    <property type="match status" value="5"/>
</dbReference>
<dbReference type="OrthoDB" id="10027144at2759"/>
<evidence type="ECO:0000256" key="4">
    <source>
        <dbReference type="ARBA" id="ARBA00022884"/>
    </source>
</evidence>
<evidence type="ECO:0000256" key="1">
    <source>
        <dbReference type="ARBA" id="ARBA00004496"/>
    </source>
</evidence>
<feature type="compositionally biased region" description="Polar residues" evidence="6">
    <location>
        <begin position="68"/>
        <end position="78"/>
    </location>
</feature>
<evidence type="ECO:0000256" key="6">
    <source>
        <dbReference type="SAM" id="MobiDB-lite"/>
    </source>
</evidence>
<feature type="domain" description="K Homology" evidence="7">
    <location>
        <begin position="626"/>
        <end position="701"/>
    </location>
</feature>
<evidence type="ECO:0000256" key="3">
    <source>
        <dbReference type="ARBA" id="ARBA00022737"/>
    </source>
</evidence>
<dbReference type="PANTHER" id="PTHR10627">
    <property type="entry name" value="SCP160"/>
    <property type="match status" value="1"/>
</dbReference>
<evidence type="ECO:0000259" key="7">
    <source>
        <dbReference type="SMART" id="SM00322"/>
    </source>
</evidence>
<dbReference type="PANTHER" id="PTHR10627:SF31">
    <property type="entry name" value="DODECA-SATELLITE-BINDING PROTEIN 1, ISOFORM A"/>
    <property type="match status" value="1"/>
</dbReference>
<dbReference type="Gene3D" id="3.30.310.210">
    <property type="match status" value="1"/>
</dbReference>
<keyword evidence="9" id="KW-1185">Reference proteome</keyword>
<dbReference type="SMART" id="SM00322">
    <property type="entry name" value="KH"/>
    <property type="match status" value="6"/>
</dbReference>
<feature type="domain" description="K Homology" evidence="7">
    <location>
        <begin position="778"/>
        <end position="854"/>
    </location>
</feature>
<protein>
    <submittedName>
        <fullName evidence="8">BA75_01823T0</fullName>
    </submittedName>
</protein>
<feature type="region of interest" description="Disordered" evidence="6">
    <location>
        <begin position="1"/>
        <end position="78"/>
    </location>
</feature>
<dbReference type="GO" id="GO:0003729">
    <property type="term" value="F:mRNA binding"/>
    <property type="evidence" value="ECO:0007669"/>
    <property type="project" value="TreeGrafter"/>
</dbReference>
<evidence type="ECO:0000256" key="5">
    <source>
        <dbReference type="PROSITE-ProRule" id="PRU00117"/>
    </source>
</evidence>
<dbReference type="CDD" id="cd02394">
    <property type="entry name" value="KH-I_Vigilin_rpt6"/>
    <property type="match status" value="1"/>
</dbReference>
<keyword evidence="4 5" id="KW-0694">RNA-binding</keyword>
<name>A0A1B2J900_PICPA</name>
<dbReference type="InterPro" id="IPR036612">
    <property type="entry name" value="KH_dom_type_1_sf"/>
</dbReference>
<evidence type="ECO:0000313" key="8">
    <source>
        <dbReference type="EMBL" id="ANZ74476.1"/>
    </source>
</evidence>
<comment type="subcellular location">
    <subcellularLocation>
        <location evidence="1">Cytoplasm</location>
    </subcellularLocation>
</comment>
<proteinExistence type="predicted"/>
<dbReference type="PROSITE" id="PS50084">
    <property type="entry name" value="KH_TYPE_1"/>
    <property type="match status" value="6"/>
</dbReference>
<feature type="domain" description="K Homology" evidence="7">
    <location>
        <begin position="157"/>
        <end position="242"/>
    </location>
</feature>
<organism evidence="8 9">
    <name type="scientific">Komagataella pastoris</name>
    <name type="common">Yeast</name>
    <name type="synonym">Pichia pastoris</name>
    <dbReference type="NCBI Taxonomy" id="4922"/>
    <lineage>
        <taxon>Eukaryota</taxon>
        <taxon>Fungi</taxon>
        <taxon>Dikarya</taxon>
        <taxon>Ascomycota</taxon>
        <taxon>Saccharomycotina</taxon>
        <taxon>Pichiomycetes</taxon>
        <taxon>Pichiales</taxon>
        <taxon>Pichiaceae</taxon>
        <taxon>Komagataella</taxon>
    </lineage>
</organism>
<evidence type="ECO:0000313" key="9">
    <source>
        <dbReference type="Proteomes" id="UP000094565"/>
    </source>
</evidence>
<feature type="compositionally biased region" description="Polar residues" evidence="6">
    <location>
        <begin position="1"/>
        <end position="17"/>
    </location>
</feature>
<feature type="compositionally biased region" description="Polar residues" evidence="6">
    <location>
        <begin position="49"/>
        <end position="59"/>
    </location>
</feature>
<dbReference type="Pfam" id="PF00013">
    <property type="entry name" value="KH_1"/>
    <property type="match status" value="6"/>
</dbReference>
<keyword evidence="3" id="KW-0677">Repeat</keyword>
<dbReference type="Proteomes" id="UP000094565">
    <property type="component" value="Chromosome 1"/>
</dbReference>
<gene>
    <name evidence="8" type="primary">SCP160</name>
    <name evidence="8" type="ORF">ATY40_BA7501823</name>
</gene>
<accession>A0A1B2J900</accession>
<feature type="domain" description="K Homology" evidence="7">
    <location>
        <begin position="941"/>
        <end position="1009"/>
    </location>
</feature>
<dbReference type="Gene3D" id="3.30.1370.10">
    <property type="entry name" value="K Homology domain, type 1"/>
    <property type="match status" value="5"/>
</dbReference>
<evidence type="ECO:0000256" key="2">
    <source>
        <dbReference type="ARBA" id="ARBA00022490"/>
    </source>
</evidence>
<dbReference type="AlphaFoldDB" id="A0A1B2J900"/>
<dbReference type="Pfam" id="PF24668">
    <property type="entry name" value="KH_Vigilin"/>
    <property type="match status" value="1"/>
</dbReference>
<feature type="domain" description="K Homology" evidence="7">
    <location>
        <begin position="705"/>
        <end position="773"/>
    </location>
</feature>
<dbReference type="InterPro" id="IPR004088">
    <property type="entry name" value="KH_dom_type_1"/>
</dbReference>
<dbReference type="Pfam" id="PF22952">
    <property type="entry name" value="KH_11"/>
    <property type="match status" value="1"/>
</dbReference>